<dbReference type="AlphaFoldDB" id="A0A6C0CP72"/>
<accession>A0A6C0CP72</accession>
<proteinExistence type="predicted"/>
<sequence length="107" mass="12415">MSDDKKEVTLDEGHRLPEMKTLQNASKLSIVEDRPIMMDYWTSSIDKTVMIGIKEDGKKMLIKNEEEYTSFIEKVYRINGKDYIIMTENSIYIVDAEIPSKKVSFDA</sequence>
<name>A0A6C0CP72_9ZZZZ</name>
<organism evidence="1">
    <name type="scientific">viral metagenome</name>
    <dbReference type="NCBI Taxonomy" id="1070528"/>
    <lineage>
        <taxon>unclassified sequences</taxon>
        <taxon>metagenomes</taxon>
        <taxon>organismal metagenomes</taxon>
    </lineage>
</organism>
<evidence type="ECO:0000313" key="1">
    <source>
        <dbReference type="EMBL" id="QHT05519.1"/>
    </source>
</evidence>
<protein>
    <submittedName>
        <fullName evidence="1">Uncharacterized protein</fullName>
    </submittedName>
</protein>
<reference evidence="1" key="1">
    <citation type="journal article" date="2020" name="Nature">
        <title>Giant virus diversity and host interactions through global metagenomics.</title>
        <authorList>
            <person name="Schulz F."/>
            <person name="Roux S."/>
            <person name="Paez-Espino D."/>
            <person name="Jungbluth S."/>
            <person name="Walsh D.A."/>
            <person name="Denef V.J."/>
            <person name="McMahon K.D."/>
            <person name="Konstantinidis K.T."/>
            <person name="Eloe-Fadrosh E.A."/>
            <person name="Kyrpides N.C."/>
            <person name="Woyke T."/>
        </authorList>
    </citation>
    <scope>NUCLEOTIDE SEQUENCE</scope>
    <source>
        <strain evidence="1">GVMAG-M-3300021375-17</strain>
    </source>
</reference>
<dbReference type="EMBL" id="MN739456">
    <property type="protein sequence ID" value="QHT05519.1"/>
    <property type="molecule type" value="Genomic_DNA"/>
</dbReference>